<keyword evidence="3" id="KW-1133">Transmembrane helix</keyword>
<dbReference type="InterPro" id="IPR001173">
    <property type="entry name" value="Glyco_trans_2-like"/>
</dbReference>
<name>A0A1Y4I3E6_PARDI</name>
<dbReference type="GO" id="GO:0016758">
    <property type="term" value="F:hexosyltransferase activity"/>
    <property type="evidence" value="ECO:0007669"/>
    <property type="project" value="UniProtKB-ARBA"/>
</dbReference>
<keyword evidence="3" id="KW-0812">Transmembrane</keyword>
<dbReference type="SUPFAM" id="SSF53448">
    <property type="entry name" value="Nucleotide-diphospho-sugar transferases"/>
    <property type="match status" value="1"/>
</dbReference>
<dbReference type="Pfam" id="PF00535">
    <property type="entry name" value="Glycos_transf_2"/>
    <property type="match status" value="1"/>
</dbReference>
<feature type="transmembrane region" description="Helical" evidence="3">
    <location>
        <begin position="311"/>
        <end position="334"/>
    </location>
</feature>
<sequence>MYKVTLSMPIYNVAPYVERALLSALNQTFESIEFLLVDDRGTDNSMEIVRRVIKEHPRGKDVRIIEHPHNIGTGATKNTAIDNAQGEYLFFMDSDDEITPDCIQVLYDRMMEDKVDMVVGSSQSIDIDGTVSKHVQLENVNRWGNDVLMKYHYVENNQFPVYTWNKLYRLSFLRDNSIHCIPEHNCEDLYFSFNVEKYAQSFSFIDNVTYWYYIRPNSFMDRIQNNISMKEVNMLMDFLSYKKAYIKSIGDANLQDVLSHSIYISIRLWGEFILSSDKMRRKEKYRGIVGFYSDVTFNKLAVKNRTERISIGLYFLHILSDVLLYVVLIIMIGFKSIIR</sequence>
<dbReference type="PANTHER" id="PTHR22916:SF51">
    <property type="entry name" value="GLYCOSYLTRANSFERASE EPSH-RELATED"/>
    <property type="match status" value="1"/>
</dbReference>
<keyword evidence="1" id="KW-0328">Glycosyltransferase</keyword>
<dbReference type="AlphaFoldDB" id="A0A1Y4I3E6"/>
<evidence type="ECO:0000256" key="2">
    <source>
        <dbReference type="ARBA" id="ARBA00022679"/>
    </source>
</evidence>
<evidence type="ECO:0000256" key="1">
    <source>
        <dbReference type="ARBA" id="ARBA00022676"/>
    </source>
</evidence>
<dbReference type="Gene3D" id="3.90.550.10">
    <property type="entry name" value="Spore Coat Polysaccharide Biosynthesis Protein SpsA, Chain A"/>
    <property type="match status" value="1"/>
</dbReference>
<evidence type="ECO:0000256" key="3">
    <source>
        <dbReference type="SAM" id="Phobius"/>
    </source>
</evidence>
<reference evidence="6" key="1">
    <citation type="submission" date="2017-04" db="EMBL/GenBank/DDBJ databases">
        <title>Function of individual gut microbiota members based on whole genome sequencing of pure cultures obtained from chicken caecum.</title>
        <authorList>
            <person name="Medvecky M."/>
            <person name="Cejkova D."/>
            <person name="Polansky O."/>
            <person name="Karasova D."/>
            <person name="Kubasova T."/>
            <person name="Cizek A."/>
            <person name="Rychlik I."/>
        </authorList>
    </citation>
    <scope>NUCLEOTIDE SEQUENCE [LARGE SCALE GENOMIC DNA]</scope>
    <source>
        <strain evidence="6">An199</strain>
    </source>
</reference>
<proteinExistence type="predicted"/>
<dbReference type="PANTHER" id="PTHR22916">
    <property type="entry name" value="GLYCOSYLTRANSFERASE"/>
    <property type="match status" value="1"/>
</dbReference>
<feature type="domain" description="Glycosyltransferase 2-like" evidence="4">
    <location>
        <begin position="8"/>
        <end position="144"/>
    </location>
</feature>
<keyword evidence="2" id="KW-0808">Transferase</keyword>
<protein>
    <recommendedName>
        <fullName evidence="4">Glycosyltransferase 2-like domain-containing protein</fullName>
    </recommendedName>
</protein>
<gene>
    <name evidence="5" type="ORF">B5F32_20850</name>
</gene>
<comment type="caution">
    <text evidence="5">The sequence shown here is derived from an EMBL/GenBank/DDBJ whole genome shotgun (WGS) entry which is preliminary data.</text>
</comment>
<dbReference type="CDD" id="cd00761">
    <property type="entry name" value="Glyco_tranf_GTA_type"/>
    <property type="match status" value="1"/>
</dbReference>
<dbReference type="EMBL" id="NFJX01000037">
    <property type="protein sequence ID" value="OUP13560.1"/>
    <property type="molecule type" value="Genomic_DNA"/>
</dbReference>
<dbReference type="Proteomes" id="UP000195950">
    <property type="component" value="Unassembled WGS sequence"/>
</dbReference>
<organism evidence="5 6">
    <name type="scientific">Parabacteroides distasonis</name>
    <dbReference type="NCBI Taxonomy" id="823"/>
    <lineage>
        <taxon>Bacteria</taxon>
        <taxon>Pseudomonadati</taxon>
        <taxon>Bacteroidota</taxon>
        <taxon>Bacteroidia</taxon>
        <taxon>Bacteroidales</taxon>
        <taxon>Tannerellaceae</taxon>
        <taxon>Parabacteroides</taxon>
    </lineage>
</organism>
<evidence type="ECO:0000313" key="6">
    <source>
        <dbReference type="Proteomes" id="UP000195950"/>
    </source>
</evidence>
<accession>A0A1Y4I3E6</accession>
<dbReference type="RefSeq" id="WP_087347118.1">
    <property type="nucleotide sequence ID" value="NZ_JADPDX010000439.1"/>
</dbReference>
<keyword evidence="3" id="KW-0472">Membrane</keyword>
<evidence type="ECO:0000259" key="4">
    <source>
        <dbReference type="Pfam" id="PF00535"/>
    </source>
</evidence>
<evidence type="ECO:0000313" key="5">
    <source>
        <dbReference type="EMBL" id="OUP13560.1"/>
    </source>
</evidence>
<dbReference type="InterPro" id="IPR029044">
    <property type="entry name" value="Nucleotide-diphossugar_trans"/>
</dbReference>